<dbReference type="Proteomes" id="UP001219934">
    <property type="component" value="Unassembled WGS sequence"/>
</dbReference>
<evidence type="ECO:0000256" key="5">
    <source>
        <dbReference type="ARBA" id="ARBA00023136"/>
    </source>
</evidence>
<evidence type="ECO:0000256" key="4">
    <source>
        <dbReference type="ARBA" id="ARBA00022989"/>
    </source>
</evidence>
<protein>
    <submittedName>
        <fullName evidence="8">Uncharacterized protein</fullName>
    </submittedName>
</protein>
<evidence type="ECO:0000256" key="1">
    <source>
        <dbReference type="ARBA" id="ARBA00004141"/>
    </source>
</evidence>
<sequence length="217" mass="24024">MRGLICGPKVAACGMVLSAWGVIMLAMLGIFFSTHSAVLFEDVPVTEDDLKDPAQVEQGLQMDRLWSLHMNFPHLQQKQHIPATSRDVRDQCVGLRKGKGGGEDRSRSCLEQNRVSDESELDSSWSVPTSEASSVDSEASSVSASESTEEDEEPSSQSECMMMSRASCVLTDPPHRIYALYNKVGYNCFIAAGIYVLFGLFSCCQMKLNKRKEYLVH</sequence>
<dbReference type="AlphaFoldDB" id="A0AAD6F4Y7"/>
<feature type="compositionally biased region" description="Low complexity" evidence="6">
    <location>
        <begin position="129"/>
        <end position="146"/>
    </location>
</feature>
<evidence type="ECO:0000256" key="6">
    <source>
        <dbReference type="SAM" id="MobiDB-lite"/>
    </source>
</evidence>
<evidence type="ECO:0000256" key="2">
    <source>
        <dbReference type="ARBA" id="ARBA00008458"/>
    </source>
</evidence>
<proteinExistence type="inferred from homology"/>
<keyword evidence="3 7" id="KW-0812">Transmembrane</keyword>
<accession>A0AAD6F4Y7</accession>
<comment type="subcellular location">
    <subcellularLocation>
        <location evidence="1">Membrane</location>
        <topology evidence="1">Multi-pass membrane protein</topology>
    </subcellularLocation>
</comment>
<organism evidence="8 9">
    <name type="scientific">Pogonophryne albipinna</name>
    <dbReference type="NCBI Taxonomy" id="1090488"/>
    <lineage>
        <taxon>Eukaryota</taxon>
        <taxon>Metazoa</taxon>
        <taxon>Chordata</taxon>
        <taxon>Craniata</taxon>
        <taxon>Vertebrata</taxon>
        <taxon>Euteleostomi</taxon>
        <taxon>Actinopterygii</taxon>
        <taxon>Neopterygii</taxon>
        <taxon>Teleostei</taxon>
        <taxon>Neoteleostei</taxon>
        <taxon>Acanthomorphata</taxon>
        <taxon>Eupercaria</taxon>
        <taxon>Perciformes</taxon>
        <taxon>Notothenioidei</taxon>
        <taxon>Pogonophryne</taxon>
    </lineage>
</organism>
<evidence type="ECO:0000313" key="9">
    <source>
        <dbReference type="Proteomes" id="UP001219934"/>
    </source>
</evidence>
<dbReference type="PANTHER" id="PTHR31733">
    <property type="entry name" value="RIBONUCLEASE KAPPA"/>
    <property type="match status" value="1"/>
</dbReference>
<evidence type="ECO:0000313" key="8">
    <source>
        <dbReference type="EMBL" id="KAJ4920953.1"/>
    </source>
</evidence>
<dbReference type="GO" id="GO:0016020">
    <property type="term" value="C:membrane"/>
    <property type="evidence" value="ECO:0007669"/>
    <property type="project" value="UniProtKB-SubCell"/>
</dbReference>
<dbReference type="InterPro" id="IPR026770">
    <property type="entry name" value="RNase_K"/>
</dbReference>
<keyword evidence="5 7" id="KW-0472">Membrane</keyword>
<feature type="transmembrane region" description="Helical" evidence="7">
    <location>
        <begin position="12"/>
        <end position="32"/>
    </location>
</feature>
<evidence type="ECO:0000256" key="3">
    <source>
        <dbReference type="ARBA" id="ARBA00022692"/>
    </source>
</evidence>
<keyword evidence="4 7" id="KW-1133">Transmembrane helix</keyword>
<feature type="region of interest" description="Disordered" evidence="6">
    <location>
        <begin position="93"/>
        <end position="159"/>
    </location>
</feature>
<comment type="similarity">
    <text evidence="2">Belongs to the RNase K family.</text>
</comment>
<feature type="transmembrane region" description="Helical" evidence="7">
    <location>
        <begin position="184"/>
        <end position="204"/>
    </location>
</feature>
<evidence type="ECO:0000256" key="7">
    <source>
        <dbReference type="SAM" id="Phobius"/>
    </source>
</evidence>
<dbReference type="EMBL" id="JAPTMU010000155">
    <property type="protein sequence ID" value="KAJ4920953.1"/>
    <property type="molecule type" value="Genomic_DNA"/>
</dbReference>
<gene>
    <name evidence="8" type="ORF">JOQ06_022294</name>
</gene>
<reference evidence="8" key="1">
    <citation type="submission" date="2022-11" db="EMBL/GenBank/DDBJ databases">
        <title>Chromosome-level genome of Pogonophryne albipinna.</title>
        <authorList>
            <person name="Jo E."/>
        </authorList>
    </citation>
    <scope>NUCLEOTIDE SEQUENCE</scope>
    <source>
        <strain evidence="8">SGF0006</strain>
        <tissue evidence="8">Muscle</tissue>
    </source>
</reference>
<dbReference type="GO" id="GO:0004521">
    <property type="term" value="F:RNA endonuclease activity"/>
    <property type="evidence" value="ECO:0007669"/>
    <property type="project" value="InterPro"/>
</dbReference>
<keyword evidence="9" id="KW-1185">Reference proteome</keyword>
<name>A0AAD6F4Y7_9TELE</name>
<comment type="caution">
    <text evidence="8">The sequence shown here is derived from an EMBL/GenBank/DDBJ whole genome shotgun (WGS) entry which is preliminary data.</text>
</comment>